<proteinExistence type="predicted"/>
<sequence length="131" mass="15033">MSKLQAVSISSMQPNGLKREESLKIRTLEDLHEQFDLLDGGPTTRLTLVAQDERILTIEGHRNRYYVSAFGPRFGPFDLSTLSKDDEMDIIVLQGIETHLPSRFIVDVVKAKLAIDYFYNHGDIHPDLFWE</sequence>
<protein>
    <submittedName>
        <fullName evidence="1">Uncharacterized protein</fullName>
    </submittedName>
</protein>
<dbReference type="EMBL" id="LR593887">
    <property type="protein sequence ID" value="VTR98032.1"/>
    <property type="molecule type" value="Genomic_DNA"/>
</dbReference>
<gene>
    <name evidence="1" type="ORF">GMBLW1_26570</name>
</gene>
<accession>A0A6C2YJL5</accession>
<keyword evidence="2" id="KW-1185">Reference proteome</keyword>
<name>A0A6C2YJL5_9BACT</name>
<dbReference type="KEGG" id="tim:GMBLW1_26570"/>
<dbReference type="InParanoid" id="A0A6C2YJL5"/>
<reference evidence="1" key="1">
    <citation type="submission" date="2019-04" db="EMBL/GenBank/DDBJ databases">
        <authorList>
            <consortium name="Science for Life Laboratories"/>
        </authorList>
    </citation>
    <scope>NUCLEOTIDE SEQUENCE</scope>
    <source>
        <strain evidence="1">MBLW1</strain>
    </source>
</reference>
<dbReference type="Proteomes" id="UP000464378">
    <property type="component" value="Chromosome"/>
</dbReference>
<dbReference type="EMBL" id="LR586016">
    <property type="protein sequence ID" value="VIP01303.1"/>
    <property type="molecule type" value="Genomic_DNA"/>
</dbReference>
<dbReference type="RefSeq" id="WP_162656521.1">
    <property type="nucleotide sequence ID" value="NZ_LR593887.1"/>
</dbReference>
<organism evidence="1">
    <name type="scientific">Tuwongella immobilis</name>
    <dbReference type="NCBI Taxonomy" id="692036"/>
    <lineage>
        <taxon>Bacteria</taxon>
        <taxon>Pseudomonadati</taxon>
        <taxon>Planctomycetota</taxon>
        <taxon>Planctomycetia</taxon>
        <taxon>Gemmatales</taxon>
        <taxon>Gemmataceae</taxon>
        <taxon>Tuwongella</taxon>
    </lineage>
</organism>
<dbReference type="AlphaFoldDB" id="A0A6C2YJL5"/>
<evidence type="ECO:0000313" key="2">
    <source>
        <dbReference type="Proteomes" id="UP000464378"/>
    </source>
</evidence>
<evidence type="ECO:0000313" key="1">
    <source>
        <dbReference type="EMBL" id="VIP01303.1"/>
    </source>
</evidence>